<reference evidence="2 3" key="1">
    <citation type="journal article" date="2014" name="PLoS Genet.">
        <title>Phylogenetically driven sequencing of extremely halophilic archaea reveals strategies for static and dynamic osmo-response.</title>
        <authorList>
            <person name="Becker E.A."/>
            <person name="Seitzer P.M."/>
            <person name="Tritt A."/>
            <person name="Larsen D."/>
            <person name="Krusor M."/>
            <person name="Yao A.I."/>
            <person name="Wu D."/>
            <person name="Madern D."/>
            <person name="Eisen J.A."/>
            <person name="Darling A.E."/>
            <person name="Facciotti M.T."/>
        </authorList>
    </citation>
    <scope>NUCLEOTIDE SEQUENCE [LARGE SCALE GENOMIC DNA]</scope>
    <source>
        <strain evidence="2 3">JCM 12255</strain>
    </source>
</reference>
<evidence type="ECO:0000313" key="2">
    <source>
        <dbReference type="EMBL" id="ELY55009.1"/>
    </source>
</evidence>
<evidence type="ECO:0000313" key="3">
    <source>
        <dbReference type="Proteomes" id="UP000011602"/>
    </source>
</evidence>
<feature type="compositionally biased region" description="Basic residues" evidence="1">
    <location>
        <begin position="1"/>
        <end position="13"/>
    </location>
</feature>
<evidence type="ECO:0000256" key="1">
    <source>
        <dbReference type="SAM" id="MobiDB-lite"/>
    </source>
</evidence>
<name>L9WZW0_9EURY</name>
<organism evidence="2 3">
    <name type="scientific">Natronolimnohabitans innermongolicus JCM 12255</name>
    <dbReference type="NCBI Taxonomy" id="1227499"/>
    <lineage>
        <taxon>Archaea</taxon>
        <taxon>Methanobacteriati</taxon>
        <taxon>Methanobacteriota</taxon>
        <taxon>Stenosarchaea group</taxon>
        <taxon>Halobacteria</taxon>
        <taxon>Halobacteriales</taxon>
        <taxon>Natrialbaceae</taxon>
        <taxon>Natronolimnohabitans</taxon>
    </lineage>
</organism>
<dbReference type="EMBL" id="AOHZ01000052">
    <property type="protein sequence ID" value="ELY55009.1"/>
    <property type="molecule type" value="Genomic_DNA"/>
</dbReference>
<gene>
    <name evidence="2" type="ORF">C493_11697</name>
</gene>
<dbReference type="AlphaFoldDB" id="L9WZW0"/>
<comment type="caution">
    <text evidence="2">The sequence shown here is derived from an EMBL/GenBank/DDBJ whole genome shotgun (WGS) entry which is preliminary data.</text>
</comment>
<protein>
    <submittedName>
        <fullName evidence="2">Uncharacterized protein</fullName>
    </submittedName>
</protein>
<feature type="compositionally biased region" description="Basic and acidic residues" evidence="1">
    <location>
        <begin position="14"/>
        <end position="24"/>
    </location>
</feature>
<dbReference type="Proteomes" id="UP000011602">
    <property type="component" value="Unassembled WGS sequence"/>
</dbReference>
<proteinExistence type="predicted"/>
<sequence length="68" mass="7655">MPSKRGSVRCVHRSYHDQRHRDTGSGEEFATIATTSRPPIPDLIGENEIAELAPADTLERQIWRLNGN</sequence>
<feature type="region of interest" description="Disordered" evidence="1">
    <location>
        <begin position="1"/>
        <end position="28"/>
    </location>
</feature>
<keyword evidence="3" id="KW-1185">Reference proteome</keyword>
<accession>L9WZW0</accession>